<keyword evidence="3" id="KW-1185">Reference proteome</keyword>
<evidence type="ECO:0000256" key="1">
    <source>
        <dbReference type="SAM" id="Phobius"/>
    </source>
</evidence>
<keyword evidence="1" id="KW-1133">Transmembrane helix</keyword>
<dbReference type="Proteomes" id="UP001152523">
    <property type="component" value="Unassembled WGS sequence"/>
</dbReference>
<comment type="caution">
    <text evidence="2">The sequence shown here is derived from an EMBL/GenBank/DDBJ whole genome shotgun (WGS) entry which is preliminary data.</text>
</comment>
<sequence>MAAMKMTASDRFATNAGREELHRFRPDQMTTDSGGSIRVVLRIQLPPEPPSWVVRGDRVRECFPISYYYFVIWLLVIIYVVKFVSLFGSSAFLCH</sequence>
<name>A0AAV0C2C0_9ASTE</name>
<gene>
    <name evidence="2" type="ORF">CEPIT_LOCUS1116</name>
</gene>
<proteinExistence type="predicted"/>
<accession>A0AAV0C2C0</accession>
<organism evidence="2 3">
    <name type="scientific">Cuscuta epithymum</name>
    <dbReference type="NCBI Taxonomy" id="186058"/>
    <lineage>
        <taxon>Eukaryota</taxon>
        <taxon>Viridiplantae</taxon>
        <taxon>Streptophyta</taxon>
        <taxon>Embryophyta</taxon>
        <taxon>Tracheophyta</taxon>
        <taxon>Spermatophyta</taxon>
        <taxon>Magnoliopsida</taxon>
        <taxon>eudicotyledons</taxon>
        <taxon>Gunneridae</taxon>
        <taxon>Pentapetalae</taxon>
        <taxon>asterids</taxon>
        <taxon>lamiids</taxon>
        <taxon>Solanales</taxon>
        <taxon>Convolvulaceae</taxon>
        <taxon>Cuscuteae</taxon>
        <taxon>Cuscuta</taxon>
        <taxon>Cuscuta subgen. Cuscuta</taxon>
    </lineage>
</organism>
<reference evidence="2" key="1">
    <citation type="submission" date="2022-07" db="EMBL/GenBank/DDBJ databases">
        <authorList>
            <person name="Macas J."/>
            <person name="Novak P."/>
            <person name="Neumann P."/>
        </authorList>
    </citation>
    <scope>NUCLEOTIDE SEQUENCE</scope>
</reference>
<dbReference type="EMBL" id="CAMAPF010000007">
    <property type="protein sequence ID" value="CAH9057506.1"/>
    <property type="molecule type" value="Genomic_DNA"/>
</dbReference>
<evidence type="ECO:0000313" key="2">
    <source>
        <dbReference type="EMBL" id="CAH9057506.1"/>
    </source>
</evidence>
<keyword evidence="1" id="KW-0812">Transmembrane</keyword>
<evidence type="ECO:0000313" key="3">
    <source>
        <dbReference type="Proteomes" id="UP001152523"/>
    </source>
</evidence>
<dbReference type="AlphaFoldDB" id="A0AAV0C2C0"/>
<keyword evidence="1" id="KW-0472">Membrane</keyword>
<protein>
    <submittedName>
        <fullName evidence="2">Uncharacterized protein</fullName>
    </submittedName>
</protein>
<feature type="transmembrane region" description="Helical" evidence="1">
    <location>
        <begin position="67"/>
        <end position="93"/>
    </location>
</feature>